<dbReference type="Gene3D" id="1.10.150.20">
    <property type="entry name" value="5' to 3' exonuclease, C-terminal subdomain"/>
    <property type="match status" value="1"/>
</dbReference>
<dbReference type="InterPro" id="IPR043128">
    <property type="entry name" value="Rev_trsase/Diguanyl_cyclase"/>
</dbReference>
<comment type="function">
    <text evidence="2">Poorly processive, error-prone DNA polymerase involved in untargeted mutagenesis. Copies undamaged DNA at stalled replication forks, which arise in vivo from mismatched or misaligned primer ends. These misaligned primers can be extended by PolIV. Exhibits no 3'-5' exonuclease (proofreading) activity. May be involved in translesional synthesis, in conjunction with the beta clamp from PolIII.</text>
</comment>
<sequence length="508" mass="56135">MERTYLAIDLKSFYASVECAQRGLDPLTANLVVADVERTDKTICLAVSPSLKALGISGRARLFEVKQRLAQVNAMRRHAAGGTLRGKSIYAPELERDPSLEVDFVAARPQMAEYLKRSAEIYEIYLRHVSPEDVHVYSIDEVFIDVTGYLRTGHITPRAFAEKLLAEVLQETGITATCGIGSNLYLAKVAMDIVAKHAQPNEHGARIAQLTESSYRRRLWAHTPITDFWRVGPGYARKLAAHGMHTMGDVARCSLGGSHDRRNEDLLYRLFGKNAELLIDHAWGYEPCTMADVKSYRPKSNSLGSGQVLMCPYEWEEARLVMREMADQLSFDLVDAGLECNQVVITVGYDISNCESAASMGVSVDAATDWYGRSVPRHAHGTATLPCSTSSSRLIVDAVMNLFDEIVSRHLLVRRLNVVACGITQRGFAAAAHSVSGAGEQLSLLEDPAEQQEREARENARLAQEHRMQQAILAARHRFGKNAVLKGMDLKEGATTIQRNSQIGGHRA</sequence>
<dbReference type="Pfam" id="PF11799">
    <property type="entry name" value="IMS_C"/>
    <property type="match status" value="1"/>
</dbReference>
<dbReference type="InterPro" id="IPR043502">
    <property type="entry name" value="DNA/RNA_pol_sf"/>
</dbReference>
<dbReference type="InterPro" id="IPR017961">
    <property type="entry name" value="DNA_pol_Y-fam_little_finger"/>
</dbReference>
<dbReference type="PANTHER" id="PTHR11076">
    <property type="entry name" value="DNA REPAIR POLYMERASE UMUC / TRANSFERASE FAMILY MEMBER"/>
    <property type="match status" value="1"/>
</dbReference>
<name>A0A172RZ39_9ACTN</name>
<accession>A0A172RZ39</accession>
<dbReference type="STRING" id="79604.AAY81_07435"/>
<dbReference type="PROSITE" id="PS50173">
    <property type="entry name" value="UMUC"/>
    <property type="match status" value="1"/>
</dbReference>
<dbReference type="PANTHER" id="PTHR11076:SF35">
    <property type="entry name" value="DNA REPAIR PROTEIN HOMOLOG YOBH"/>
    <property type="match status" value="1"/>
</dbReference>
<organism evidence="4 5">
    <name type="scientific">Denitrobacterium detoxificans</name>
    <dbReference type="NCBI Taxonomy" id="79604"/>
    <lineage>
        <taxon>Bacteria</taxon>
        <taxon>Bacillati</taxon>
        <taxon>Actinomycetota</taxon>
        <taxon>Coriobacteriia</taxon>
        <taxon>Eggerthellales</taxon>
        <taxon>Eggerthellaceae</taxon>
        <taxon>Denitrobacterium</taxon>
    </lineage>
</organism>
<dbReference type="InterPro" id="IPR001126">
    <property type="entry name" value="UmuC"/>
</dbReference>
<dbReference type="SUPFAM" id="SSF56672">
    <property type="entry name" value="DNA/RNA polymerases"/>
    <property type="match status" value="1"/>
</dbReference>
<dbReference type="GO" id="GO:0009432">
    <property type="term" value="P:SOS response"/>
    <property type="evidence" value="ECO:0007669"/>
    <property type="project" value="TreeGrafter"/>
</dbReference>
<dbReference type="EMBL" id="FOEC01000005">
    <property type="protein sequence ID" value="SEO74221.1"/>
    <property type="molecule type" value="Genomic_DNA"/>
</dbReference>
<dbReference type="Gene3D" id="3.30.70.270">
    <property type="match status" value="1"/>
</dbReference>
<dbReference type="AlphaFoldDB" id="A0A172RZ39"/>
<evidence type="ECO:0000256" key="2">
    <source>
        <dbReference type="ARBA" id="ARBA00025589"/>
    </source>
</evidence>
<dbReference type="GO" id="GO:0003887">
    <property type="term" value="F:DNA-directed DNA polymerase activity"/>
    <property type="evidence" value="ECO:0007669"/>
    <property type="project" value="TreeGrafter"/>
</dbReference>
<feature type="domain" description="UmuC" evidence="3">
    <location>
        <begin position="5"/>
        <end position="232"/>
    </location>
</feature>
<evidence type="ECO:0000313" key="4">
    <source>
        <dbReference type="EMBL" id="SEO74221.1"/>
    </source>
</evidence>
<dbReference type="Pfam" id="PF00817">
    <property type="entry name" value="IMS"/>
    <property type="match status" value="1"/>
</dbReference>
<gene>
    <name evidence="4" type="ORF">SAMN02910314_01053</name>
</gene>
<protein>
    <submittedName>
        <fullName evidence="4">DNA polymerase V</fullName>
    </submittedName>
</protein>
<comment type="similarity">
    <text evidence="1">Belongs to the DNA polymerase type-Y family.</text>
</comment>
<dbReference type="KEGG" id="ddt:AAY81_07435"/>
<dbReference type="Proteomes" id="UP000182975">
    <property type="component" value="Unassembled WGS sequence"/>
</dbReference>
<keyword evidence="5" id="KW-1185">Reference proteome</keyword>
<dbReference type="OrthoDB" id="9808813at2"/>
<evidence type="ECO:0000259" key="3">
    <source>
        <dbReference type="PROSITE" id="PS50173"/>
    </source>
</evidence>
<evidence type="ECO:0000313" key="5">
    <source>
        <dbReference type="Proteomes" id="UP000182975"/>
    </source>
</evidence>
<evidence type="ECO:0000256" key="1">
    <source>
        <dbReference type="ARBA" id="ARBA00010945"/>
    </source>
</evidence>
<reference evidence="5" key="1">
    <citation type="submission" date="2016-10" db="EMBL/GenBank/DDBJ databases">
        <authorList>
            <person name="Varghese N."/>
        </authorList>
    </citation>
    <scope>NUCLEOTIDE SEQUENCE [LARGE SCALE GENOMIC DNA]</scope>
    <source>
        <strain evidence="5">DSM 21843</strain>
    </source>
</reference>
<dbReference type="GO" id="GO:0005829">
    <property type="term" value="C:cytosol"/>
    <property type="evidence" value="ECO:0007669"/>
    <property type="project" value="TreeGrafter"/>
</dbReference>
<proteinExistence type="inferred from homology"/>
<dbReference type="GO" id="GO:0003684">
    <property type="term" value="F:damaged DNA binding"/>
    <property type="evidence" value="ECO:0007669"/>
    <property type="project" value="InterPro"/>
</dbReference>
<dbReference type="GO" id="GO:0042276">
    <property type="term" value="P:error-prone translesion synthesis"/>
    <property type="evidence" value="ECO:0007669"/>
    <property type="project" value="TreeGrafter"/>
</dbReference>
<dbReference type="RefSeq" id="WP_066663365.1">
    <property type="nucleotide sequence ID" value="NZ_CP011402.1"/>
</dbReference>
<dbReference type="InterPro" id="IPR050116">
    <property type="entry name" value="DNA_polymerase-Y"/>
</dbReference>
<dbReference type="GO" id="GO:0006281">
    <property type="term" value="P:DNA repair"/>
    <property type="evidence" value="ECO:0007669"/>
    <property type="project" value="InterPro"/>
</dbReference>